<accession>A0A3G6IXM4</accession>
<comment type="catalytic activity">
    <reaction evidence="5">
        <text>dUTP + H2O = dUMP + diphosphate + H(+)</text>
        <dbReference type="Rhea" id="RHEA:10248"/>
        <dbReference type="ChEBI" id="CHEBI:15377"/>
        <dbReference type="ChEBI" id="CHEBI:15378"/>
        <dbReference type="ChEBI" id="CHEBI:33019"/>
        <dbReference type="ChEBI" id="CHEBI:61555"/>
        <dbReference type="ChEBI" id="CHEBI:246422"/>
        <dbReference type="EC" id="3.6.1.23"/>
    </reaction>
</comment>
<dbReference type="KEGG" id="cpso:CPPEL_02965"/>
<evidence type="ECO:0000256" key="5">
    <source>
        <dbReference type="ARBA" id="ARBA00047686"/>
    </source>
</evidence>
<dbReference type="EMBL" id="CP033898">
    <property type="protein sequence ID" value="AZA08724.1"/>
    <property type="molecule type" value="Genomic_DNA"/>
</dbReference>
<protein>
    <recommendedName>
        <fullName evidence="2">dUTP diphosphatase</fullName>
        <ecNumber evidence="2">3.6.1.23</ecNumber>
    </recommendedName>
</protein>
<dbReference type="GO" id="GO:0004170">
    <property type="term" value="F:dUTP diphosphatase activity"/>
    <property type="evidence" value="ECO:0007669"/>
    <property type="project" value="UniProtKB-EC"/>
</dbReference>
<proteinExistence type="inferred from homology"/>
<dbReference type="RefSeq" id="WP_123959732.1">
    <property type="nucleotide sequence ID" value="NZ_CP033898.1"/>
</dbReference>
<keyword evidence="3 7" id="KW-0378">Hydrolase</keyword>
<dbReference type="OrthoDB" id="9809956at2"/>
<dbReference type="SUPFAM" id="SSF51283">
    <property type="entry name" value="dUTPase-like"/>
    <property type="match status" value="1"/>
</dbReference>
<dbReference type="Proteomes" id="UP000271426">
    <property type="component" value="Chromosome"/>
</dbReference>
<dbReference type="AlphaFoldDB" id="A0A3G6IXM4"/>
<dbReference type="CDD" id="cd07557">
    <property type="entry name" value="trimeric_dUTPase"/>
    <property type="match status" value="1"/>
</dbReference>
<dbReference type="InterPro" id="IPR029054">
    <property type="entry name" value="dUTPase-like"/>
</dbReference>
<evidence type="ECO:0000256" key="2">
    <source>
        <dbReference type="ARBA" id="ARBA00012379"/>
    </source>
</evidence>
<dbReference type="InterPro" id="IPR036157">
    <property type="entry name" value="dUTPase-like_sf"/>
</dbReference>
<name>A0A3G6IXM4_9CORY</name>
<dbReference type="PANTHER" id="PTHR11241">
    <property type="entry name" value="DEOXYURIDINE 5'-TRIPHOSPHATE NUCLEOTIDOHYDROLASE"/>
    <property type="match status" value="1"/>
</dbReference>
<evidence type="ECO:0000256" key="4">
    <source>
        <dbReference type="ARBA" id="ARBA00023080"/>
    </source>
</evidence>
<evidence type="ECO:0000256" key="1">
    <source>
        <dbReference type="ARBA" id="ARBA00006581"/>
    </source>
</evidence>
<organism evidence="7 8">
    <name type="scientific">Corynebacterium pseudopelargi</name>
    <dbReference type="NCBI Taxonomy" id="2080757"/>
    <lineage>
        <taxon>Bacteria</taxon>
        <taxon>Bacillati</taxon>
        <taxon>Actinomycetota</taxon>
        <taxon>Actinomycetes</taxon>
        <taxon>Mycobacteriales</taxon>
        <taxon>Corynebacteriaceae</taxon>
        <taxon>Corynebacterium</taxon>
    </lineage>
</organism>
<keyword evidence="4" id="KW-0546">Nucleotide metabolism</keyword>
<dbReference type="PANTHER" id="PTHR11241:SF0">
    <property type="entry name" value="DEOXYURIDINE 5'-TRIPHOSPHATE NUCLEOTIDOHYDROLASE"/>
    <property type="match status" value="1"/>
</dbReference>
<dbReference type="Pfam" id="PF00692">
    <property type="entry name" value="dUTPase"/>
    <property type="match status" value="1"/>
</dbReference>
<dbReference type="GO" id="GO:0006226">
    <property type="term" value="P:dUMP biosynthetic process"/>
    <property type="evidence" value="ECO:0007669"/>
    <property type="project" value="InterPro"/>
</dbReference>
<evidence type="ECO:0000256" key="3">
    <source>
        <dbReference type="ARBA" id="ARBA00022801"/>
    </source>
</evidence>
<sequence>MTPMPYITNRYPLRKAHADDAAYDLHNTGKITTIPPHHTTKIPTGIHAAIPQGHVGIIKDRSSIGAKGLAVRGGVIDPGYTGEIIVLIQNNSPRSQVIQPGDRVAQLLVIPTSPVTPVEVKVLQDTQRGDGGFGSTGA</sequence>
<evidence type="ECO:0000313" key="7">
    <source>
        <dbReference type="EMBL" id="AZA08724.1"/>
    </source>
</evidence>
<feature type="domain" description="dUTPase-like" evidence="6">
    <location>
        <begin position="15"/>
        <end position="137"/>
    </location>
</feature>
<dbReference type="InterPro" id="IPR033704">
    <property type="entry name" value="dUTPase_trimeric"/>
</dbReference>
<reference evidence="7 8" key="1">
    <citation type="submission" date="2018-11" db="EMBL/GenBank/DDBJ databases">
        <authorList>
            <person name="Kleinhagauer T."/>
            <person name="Glaeser S.P."/>
            <person name="Spergser J."/>
            <person name="Ruckert C."/>
            <person name="Kaempfer P."/>
            <person name="Busse H.-J."/>
        </authorList>
    </citation>
    <scope>NUCLEOTIDE SEQUENCE [LARGE SCALE GENOMIC DNA]</scope>
    <source>
        <strain evidence="7 8">812CH</strain>
    </source>
</reference>
<dbReference type="GO" id="GO:0046081">
    <property type="term" value="P:dUTP catabolic process"/>
    <property type="evidence" value="ECO:0007669"/>
    <property type="project" value="InterPro"/>
</dbReference>
<dbReference type="EC" id="3.6.1.23" evidence="2"/>
<dbReference type="NCBIfam" id="TIGR00576">
    <property type="entry name" value="dut"/>
    <property type="match status" value="1"/>
</dbReference>
<evidence type="ECO:0000259" key="6">
    <source>
        <dbReference type="Pfam" id="PF00692"/>
    </source>
</evidence>
<comment type="similarity">
    <text evidence="1">Belongs to the dUTPase family.</text>
</comment>
<dbReference type="Gene3D" id="2.70.40.10">
    <property type="match status" value="1"/>
</dbReference>
<evidence type="ECO:0000313" key="8">
    <source>
        <dbReference type="Proteomes" id="UP000271426"/>
    </source>
</evidence>
<dbReference type="GO" id="GO:0000287">
    <property type="term" value="F:magnesium ion binding"/>
    <property type="evidence" value="ECO:0007669"/>
    <property type="project" value="InterPro"/>
</dbReference>
<keyword evidence="8" id="KW-1185">Reference proteome</keyword>
<dbReference type="InterPro" id="IPR008181">
    <property type="entry name" value="dUTPase"/>
</dbReference>
<gene>
    <name evidence="7" type="primary">dut1</name>
    <name evidence="7" type="ORF">CPPEL_02965</name>
</gene>